<dbReference type="RefSeq" id="WP_028382432.1">
    <property type="nucleotide sequence ID" value="NZ_CAAAIT010000001.1"/>
</dbReference>
<dbReference type="Gene3D" id="3.40.50.150">
    <property type="entry name" value="Vaccinia Virus protein VP39"/>
    <property type="match status" value="1"/>
</dbReference>
<keyword evidence="4 6" id="KW-0808">Transferase</keyword>
<dbReference type="SUPFAM" id="SSF53335">
    <property type="entry name" value="S-adenosyl-L-methionine-dependent methyltransferases"/>
    <property type="match status" value="1"/>
</dbReference>
<comment type="similarity">
    <text evidence="6">Belongs to the methyltransferase superfamily. RNA methyltransferase RsmG family.</text>
</comment>
<keyword evidence="1 6" id="KW-0963">Cytoplasm</keyword>
<protein>
    <recommendedName>
        <fullName evidence="6">Ribosomal RNA small subunit methyltransferase G</fullName>
        <ecNumber evidence="6">2.1.1.170</ecNumber>
    </recommendedName>
    <alternativeName>
        <fullName evidence="6">16S rRNA 7-methylguanosine methyltransferase</fullName>
        <shortName evidence="6">16S rRNA m7G methyltransferase</shortName>
    </alternativeName>
</protein>
<comment type="subcellular location">
    <subcellularLocation>
        <location evidence="6">Cytoplasm</location>
    </subcellularLocation>
</comment>
<reference evidence="7 9" key="1">
    <citation type="submission" date="2015-11" db="EMBL/GenBank/DDBJ databases">
        <title>Genomic analysis of 38 Legionella species identifies large and diverse effector repertoires.</title>
        <authorList>
            <person name="Burstein D."/>
            <person name="Amaro F."/>
            <person name="Zusman T."/>
            <person name="Lifshitz Z."/>
            <person name="Cohen O."/>
            <person name="Gilbert J.A."/>
            <person name="Pupko T."/>
            <person name="Shuman H.A."/>
            <person name="Segal G."/>
        </authorList>
    </citation>
    <scope>NUCLEOTIDE SEQUENCE [LARGE SCALE GENOMIC DNA]</scope>
    <source>
        <strain evidence="7 9">ORW</strain>
    </source>
</reference>
<evidence type="ECO:0000256" key="1">
    <source>
        <dbReference type="ARBA" id="ARBA00022490"/>
    </source>
</evidence>
<dbReference type="NCBIfam" id="TIGR00138">
    <property type="entry name" value="rsmG_gidB"/>
    <property type="match status" value="1"/>
</dbReference>
<dbReference type="GO" id="GO:0070043">
    <property type="term" value="F:rRNA (guanine-N7-)-methyltransferase activity"/>
    <property type="evidence" value="ECO:0007669"/>
    <property type="project" value="UniProtKB-UniRule"/>
</dbReference>
<feature type="binding site" evidence="6">
    <location>
        <position position="143"/>
    </location>
    <ligand>
        <name>S-adenosyl-L-methionine</name>
        <dbReference type="ChEBI" id="CHEBI:59789"/>
    </ligand>
</feature>
<dbReference type="InterPro" id="IPR003682">
    <property type="entry name" value="rRNA_ssu_MeTfrase_G"/>
</dbReference>
<name>A0A0W0SCN7_9GAMM</name>
<comment type="function">
    <text evidence="6">Specifically methylates the N7 position of guanine in position 527 of 16S rRNA.</text>
</comment>
<dbReference type="PANTHER" id="PTHR31760">
    <property type="entry name" value="S-ADENOSYL-L-METHIONINE-DEPENDENT METHYLTRANSFERASES SUPERFAMILY PROTEIN"/>
    <property type="match status" value="1"/>
</dbReference>
<dbReference type="Proteomes" id="UP000277577">
    <property type="component" value="Chromosome"/>
</dbReference>
<evidence type="ECO:0000313" key="7">
    <source>
        <dbReference type="EMBL" id="KTC80788.1"/>
    </source>
</evidence>
<evidence type="ECO:0000313" key="10">
    <source>
        <dbReference type="Proteomes" id="UP000277577"/>
    </source>
</evidence>
<dbReference type="HAMAP" id="MF_00074">
    <property type="entry name" value="16SrRNA_methyltr_G"/>
    <property type="match status" value="1"/>
</dbReference>
<evidence type="ECO:0000256" key="5">
    <source>
        <dbReference type="ARBA" id="ARBA00022691"/>
    </source>
</evidence>
<dbReference type="EMBL" id="LNXW01000013">
    <property type="protein sequence ID" value="KTC80788.1"/>
    <property type="molecule type" value="Genomic_DNA"/>
</dbReference>
<gene>
    <name evidence="7" type="primary">gidB</name>
    <name evidence="6" type="synonym">rsmG</name>
    <name evidence="7" type="ORF">Lche_2808</name>
    <name evidence="8" type="ORF">NCTC11976_00784</name>
</gene>
<keyword evidence="3 6" id="KW-0489">Methyltransferase</keyword>
<dbReference type="STRING" id="28084.Lche_2808"/>
<dbReference type="EMBL" id="LR134173">
    <property type="protein sequence ID" value="VEB34320.1"/>
    <property type="molecule type" value="Genomic_DNA"/>
</dbReference>
<keyword evidence="2 6" id="KW-0698">rRNA processing</keyword>
<evidence type="ECO:0000256" key="3">
    <source>
        <dbReference type="ARBA" id="ARBA00022603"/>
    </source>
</evidence>
<feature type="binding site" evidence="6">
    <location>
        <begin position="128"/>
        <end position="129"/>
    </location>
    <ligand>
        <name>S-adenosyl-L-methionine</name>
        <dbReference type="ChEBI" id="CHEBI:59789"/>
    </ligand>
</feature>
<dbReference type="PATRIC" id="fig|28084.5.peg.3041"/>
<sequence length="213" mass="24071">MKESIARIQPQLAEGLQQFNLQALLPSLSDYLFLLNKWNLAYNLTAIRDLESMVGKHLLDSLAILPWLKGNQIIDVGTGAGLPGIPLALARPDFNFVLLDSNGKKTRFLHEVKRQLNLKNVEIVQFRVENYHPTQGFDTVVSRAFSSLEQMIQWTQHLIADEGIWLAMKGRYPDTELNEIKQNCTVKHYTVAGVEGERCCVIIENQPKNSGVN</sequence>
<reference evidence="8 10" key="2">
    <citation type="submission" date="2018-12" db="EMBL/GenBank/DDBJ databases">
        <authorList>
            <consortium name="Pathogen Informatics"/>
        </authorList>
    </citation>
    <scope>NUCLEOTIDE SEQUENCE [LARGE SCALE GENOMIC DNA]</scope>
    <source>
        <strain evidence="8 10">NCTC11976</strain>
    </source>
</reference>
<comment type="catalytic activity">
    <reaction evidence="6">
        <text>guanosine(527) in 16S rRNA + S-adenosyl-L-methionine = N(7)-methylguanosine(527) in 16S rRNA + S-adenosyl-L-homocysteine</text>
        <dbReference type="Rhea" id="RHEA:42732"/>
        <dbReference type="Rhea" id="RHEA-COMP:10209"/>
        <dbReference type="Rhea" id="RHEA-COMP:10210"/>
        <dbReference type="ChEBI" id="CHEBI:57856"/>
        <dbReference type="ChEBI" id="CHEBI:59789"/>
        <dbReference type="ChEBI" id="CHEBI:74269"/>
        <dbReference type="ChEBI" id="CHEBI:74480"/>
        <dbReference type="EC" id="2.1.1.170"/>
    </reaction>
</comment>
<dbReference type="AlphaFoldDB" id="A0A0W0SCN7"/>
<keyword evidence="5 6" id="KW-0949">S-adenosyl-L-methionine</keyword>
<dbReference type="GO" id="GO:0005829">
    <property type="term" value="C:cytosol"/>
    <property type="evidence" value="ECO:0007669"/>
    <property type="project" value="TreeGrafter"/>
</dbReference>
<evidence type="ECO:0000256" key="2">
    <source>
        <dbReference type="ARBA" id="ARBA00022552"/>
    </source>
</evidence>
<keyword evidence="10" id="KW-1185">Reference proteome</keyword>
<comment type="caution">
    <text evidence="6">Lacks conserved residue(s) required for the propagation of feature annotation.</text>
</comment>
<evidence type="ECO:0000313" key="9">
    <source>
        <dbReference type="Proteomes" id="UP000054921"/>
    </source>
</evidence>
<dbReference type="InterPro" id="IPR029063">
    <property type="entry name" value="SAM-dependent_MTases_sf"/>
</dbReference>
<feature type="binding site" evidence="6">
    <location>
        <position position="77"/>
    </location>
    <ligand>
        <name>S-adenosyl-L-methionine</name>
        <dbReference type="ChEBI" id="CHEBI:59789"/>
    </ligand>
</feature>
<evidence type="ECO:0000313" key="8">
    <source>
        <dbReference type="EMBL" id="VEB34320.1"/>
    </source>
</evidence>
<dbReference type="OrthoDB" id="9808773at2"/>
<dbReference type="PANTHER" id="PTHR31760:SF0">
    <property type="entry name" value="S-ADENOSYL-L-METHIONINE-DEPENDENT METHYLTRANSFERASES SUPERFAMILY PROTEIN"/>
    <property type="match status" value="1"/>
</dbReference>
<organism evidence="7 9">
    <name type="scientific">Legionella cherrii</name>
    <dbReference type="NCBI Taxonomy" id="28084"/>
    <lineage>
        <taxon>Bacteria</taxon>
        <taxon>Pseudomonadati</taxon>
        <taxon>Pseudomonadota</taxon>
        <taxon>Gammaproteobacteria</taxon>
        <taxon>Legionellales</taxon>
        <taxon>Legionellaceae</taxon>
        <taxon>Legionella</taxon>
    </lineage>
</organism>
<dbReference type="Pfam" id="PF02527">
    <property type="entry name" value="GidB"/>
    <property type="match status" value="1"/>
</dbReference>
<dbReference type="CDD" id="cd02440">
    <property type="entry name" value="AdoMet_MTases"/>
    <property type="match status" value="1"/>
</dbReference>
<evidence type="ECO:0000256" key="6">
    <source>
        <dbReference type="HAMAP-Rule" id="MF_00074"/>
    </source>
</evidence>
<proteinExistence type="inferred from homology"/>
<evidence type="ECO:0000256" key="4">
    <source>
        <dbReference type="ARBA" id="ARBA00022679"/>
    </source>
</evidence>
<accession>A0A0W0SCN7</accession>
<feature type="binding site" evidence="6">
    <location>
        <position position="82"/>
    </location>
    <ligand>
        <name>S-adenosyl-L-methionine</name>
        <dbReference type="ChEBI" id="CHEBI:59789"/>
    </ligand>
</feature>
<dbReference type="PIRSF" id="PIRSF003078">
    <property type="entry name" value="GidB"/>
    <property type="match status" value="1"/>
</dbReference>
<dbReference type="EC" id="2.1.1.170" evidence="6"/>
<dbReference type="Proteomes" id="UP000054921">
    <property type="component" value="Unassembled WGS sequence"/>
</dbReference>